<evidence type="ECO:0000313" key="2">
    <source>
        <dbReference type="Proteomes" id="UP000789901"/>
    </source>
</evidence>
<gene>
    <name evidence="1" type="ORF">GMARGA_LOCUS31222</name>
</gene>
<dbReference type="Proteomes" id="UP000789901">
    <property type="component" value="Unassembled WGS sequence"/>
</dbReference>
<comment type="caution">
    <text evidence="1">The sequence shown here is derived from an EMBL/GenBank/DDBJ whole genome shotgun (WGS) entry which is preliminary data.</text>
</comment>
<feature type="non-terminal residue" evidence="1">
    <location>
        <position position="105"/>
    </location>
</feature>
<accession>A0ABN7WHV0</accession>
<dbReference type="EMBL" id="CAJVQB010046056">
    <property type="protein sequence ID" value="CAG8832784.1"/>
    <property type="molecule type" value="Genomic_DNA"/>
</dbReference>
<proteinExistence type="predicted"/>
<organism evidence="1 2">
    <name type="scientific">Gigaspora margarita</name>
    <dbReference type="NCBI Taxonomy" id="4874"/>
    <lineage>
        <taxon>Eukaryota</taxon>
        <taxon>Fungi</taxon>
        <taxon>Fungi incertae sedis</taxon>
        <taxon>Mucoromycota</taxon>
        <taxon>Glomeromycotina</taxon>
        <taxon>Glomeromycetes</taxon>
        <taxon>Diversisporales</taxon>
        <taxon>Gigasporaceae</taxon>
        <taxon>Gigaspora</taxon>
    </lineage>
</organism>
<reference evidence="1 2" key="1">
    <citation type="submission" date="2021-06" db="EMBL/GenBank/DDBJ databases">
        <authorList>
            <person name="Kallberg Y."/>
            <person name="Tangrot J."/>
            <person name="Rosling A."/>
        </authorList>
    </citation>
    <scope>NUCLEOTIDE SEQUENCE [LARGE SCALE GENOMIC DNA]</scope>
    <source>
        <strain evidence="1 2">120-4 pot B 10/14</strain>
    </source>
</reference>
<sequence>MSNFYEDLNERVKNKKTIKKIKYDQNMINNELKKLKDLYEEINNGSEISTVQKDDMNSIYKNLIRQHEQCCNNKSSLEEQYIHFYKAYEVKNASILLRDIFLIVN</sequence>
<keyword evidence="2" id="KW-1185">Reference proteome</keyword>
<protein>
    <submittedName>
        <fullName evidence="1">39470_t:CDS:1</fullName>
    </submittedName>
</protein>
<name>A0ABN7WHV0_GIGMA</name>
<evidence type="ECO:0000313" key="1">
    <source>
        <dbReference type="EMBL" id="CAG8832784.1"/>
    </source>
</evidence>